<comment type="similarity">
    <text evidence="5">Belongs to the CbiD family.</text>
</comment>
<dbReference type="PIRSF" id="PIRSF026782">
    <property type="entry name" value="CbiD"/>
    <property type="match status" value="1"/>
</dbReference>
<keyword evidence="1 5" id="KW-0169">Cobalamin biosynthesis</keyword>
<gene>
    <name evidence="5 7" type="primary">cbiD</name>
    <name evidence="7" type="ORF">GCM10011505_09310</name>
</gene>
<dbReference type="PANTHER" id="PTHR35863:SF1">
    <property type="entry name" value="COBALT-PRECORRIN-5B C(1)-METHYLTRANSFERASE"/>
    <property type="match status" value="1"/>
</dbReference>
<keyword evidence="8" id="KW-1185">Reference proteome</keyword>
<dbReference type="InterPro" id="IPR036074">
    <property type="entry name" value="CbiD_sf"/>
</dbReference>
<dbReference type="EC" id="2.1.1.195" evidence="5"/>
<keyword evidence="4 5" id="KW-0949">S-adenosyl-L-methionine</keyword>
<dbReference type="RefSeq" id="WP_188575396.1">
    <property type="nucleotide sequence ID" value="NZ_BMDZ01000006.1"/>
</dbReference>
<dbReference type="PANTHER" id="PTHR35863">
    <property type="entry name" value="COBALT-PRECORRIN-5B C(1)-METHYLTRANSFERASE"/>
    <property type="match status" value="1"/>
</dbReference>
<evidence type="ECO:0000313" key="7">
    <source>
        <dbReference type="EMBL" id="GGB30073.1"/>
    </source>
</evidence>
<proteinExistence type="inferred from homology"/>
<comment type="pathway">
    <text evidence="5">Cofactor biosynthesis; adenosylcobalamin biosynthesis; cob(II)yrinate a,c-diamide from sirohydrochlorin (anaerobic route): step 6/10.</text>
</comment>
<accession>A0ABQ1ICA6</accession>
<name>A0ABQ1ICA6_9PROT</name>
<dbReference type="NCBIfam" id="NF000849">
    <property type="entry name" value="PRK00075.1-1"/>
    <property type="match status" value="1"/>
</dbReference>
<keyword evidence="2 5" id="KW-0489">Methyltransferase</keyword>
<evidence type="ECO:0000313" key="8">
    <source>
        <dbReference type="Proteomes" id="UP000603352"/>
    </source>
</evidence>
<dbReference type="InterPro" id="IPR002748">
    <property type="entry name" value="CbiD"/>
</dbReference>
<dbReference type="EMBL" id="BMDZ01000006">
    <property type="protein sequence ID" value="GGB30073.1"/>
    <property type="molecule type" value="Genomic_DNA"/>
</dbReference>
<comment type="catalytic activity">
    <reaction evidence="5">
        <text>Co-precorrin-5B + S-adenosyl-L-methionine = Co-precorrin-6A + S-adenosyl-L-homocysteine</text>
        <dbReference type="Rhea" id="RHEA:26285"/>
        <dbReference type="ChEBI" id="CHEBI:57856"/>
        <dbReference type="ChEBI" id="CHEBI:59789"/>
        <dbReference type="ChEBI" id="CHEBI:60063"/>
        <dbReference type="ChEBI" id="CHEBI:60064"/>
        <dbReference type="EC" id="2.1.1.195"/>
    </reaction>
</comment>
<reference evidence="8" key="1">
    <citation type="journal article" date="2019" name="Int. J. Syst. Evol. Microbiol.">
        <title>The Global Catalogue of Microorganisms (GCM) 10K type strain sequencing project: providing services to taxonomists for standard genome sequencing and annotation.</title>
        <authorList>
            <consortium name="The Broad Institute Genomics Platform"/>
            <consortium name="The Broad Institute Genome Sequencing Center for Infectious Disease"/>
            <person name="Wu L."/>
            <person name="Ma J."/>
        </authorList>
    </citation>
    <scope>NUCLEOTIDE SEQUENCE [LARGE SCALE GENOMIC DNA]</scope>
    <source>
        <strain evidence="8">CGMCC 1.10188</strain>
    </source>
</reference>
<feature type="region of interest" description="Disordered" evidence="6">
    <location>
        <begin position="1"/>
        <end position="36"/>
    </location>
</feature>
<evidence type="ECO:0000256" key="3">
    <source>
        <dbReference type="ARBA" id="ARBA00022679"/>
    </source>
</evidence>
<evidence type="ECO:0000256" key="1">
    <source>
        <dbReference type="ARBA" id="ARBA00022573"/>
    </source>
</evidence>
<evidence type="ECO:0000256" key="4">
    <source>
        <dbReference type="ARBA" id="ARBA00022691"/>
    </source>
</evidence>
<evidence type="ECO:0000256" key="5">
    <source>
        <dbReference type="HAMAP-Rule" id="MF_00787"/>
    </source>
</evidence>
<dbReference type="Pfam" id="PF01888">
    <property type="entry name" value="CbiD"/>
    <property type="match status" value="1"/>
</dbReference>
<dbReference type="NCBIfam" id="TIGR00312">
    <property type="entry name" value="cbiD"/>
    <property type="match status" value="1"/>
</dbReference>
<keyword evidence="3 5" id="KW-0808">Transferase</keyword>
<organism evidence="7 8">
    <name type="scientific">Tistrella bauzanensis</name>
    <dbReference type="NCBI Taxonomy" id="657419"/>
    <lineage>
        <taxon>Bacteria</taxon>
        <taxon>Pseudomonadati</taxon>
        <taxon>Pseudomonadota</taxon>
        <taxon>Alphaproteobacteria</taxon>
        <taxon>Geminicoccales</taxon>
        <taxon>Geminicoccaceae</taxon>
        <taxon>Tistrella</taxon>
    </lineage>
</organism>
<evidence type="ECO:0000256" key="2">
    <source>
        <dbReference type="ARBA" id="ARBA00022603"/>
    </source>
</evidence>
<dbReference type="HAMAP" id="MF_00787">
    <property type="entry name" value="CbiD"/>
    <property type="match status" value="1"/>
</dbReference>
<dbReference type="SUPFAM" id="SSF111342">
    <property type="entry name" value="CbiD-like"/>
    <property type="match status" value="1"/>
</dbReference>
<comment type="function">
    <text evidence="5">Catalyzes the methylation of C-1 in cobalt-precorrin-5B to form cobalt-precorrin-6A.</text>
</comment>
<sequence>MSDAPSDAVPVDQSDAPTGTPVEAPAGGGRKPEGVLRRGWTTGACATAATAAAFTTLATGRFPDSVQIALPKGEQPVFTLAERRVEPGGAITAGIVKDAGDDPDVTHGALILATVALAAPGSGVVFRAGAGVGTVTRPGLPVPVGEPAINPVPRRLMTETITRLAGLFGHPGDVTITISVPGGAALAERTWNPRLGILGGISILGTTGVVVPYSCAAWIHSIHRGVDVARAAGLARVAGCTGSTSEAMLRRLLPDLPDHALIDMGDFAGALAKYLRAHPVPHLVVAGGFAKLVKLAQGALDLHSSRSTVDFGRLAAAAAGIGANAALVSAIARANTAKQALDMAVAAGLPLAEAVARDARATLVAALDPAPVMVDVVVADRLGKPMAATDPVLLGAA</sequence>
<dbReference type="Gene3D" id="3.30.2110.10">
    <property type="entry name" value="CbiD-like"/>
    <property type="match status" value="1"/>
</dbReference>
<evidence type="ECO:0000256" key="6">
    <source>
        <dbReference type="SAM" id="MobiDB-lite"/>
    </source>
</evidence>
<protein>
    <recommendedName>
        <fullName evidence="5">Cobalt-precorrin-5B C(1)-methyltransferase</fullName>
        <ecNumber evidence="5">2.1.1.195</ecNumber>
    </recommendedName>
    <alternativeName>
        <fullName evidence="5">Cobalt-precorrin-6A synthase</fullName>
    </alternativeName>
</protein>
<dbReference type="Proteomes" id="UP000603352">
    <property type="component" value="Unassembled WGS sequence"/>
</dbReference>
<comment type="caution">
    <text evidence="7">The sequence shown here is derived from an EMBL/GenBank/DDBJ whole genome shotgun (WGS) entry which is preliminary data.</text>
</comment>